<dbReference type="CDD" id="cd05828">
    <property type="entry name" value="Sortase_D_1"/>
    <property type="match status" value="1"/>
</dbReference>
<dbReference type="Pfam" id="PF04203">
    <property type="entry name" value="Sortase"/>
    <property type="match status" value="1"/>
</dbReference>
<comment type="caution">
    <text evidence="4">The sequence shown here is derived from an EMBL/GenBank/DDBJ whole genome shotgun (WGS) entry which is preliminary data.</text>
</comment>
<reference evidence="4" key="1">
    <citation type="journal article" date="2021" name="PeerJ">
        <title>Extensive microbial diversity within the chicken gut microbiome revealed by metagenomics and culture.</title>
        <authorList>
            <person name="Gilroy R."/>
            <person name="Ravi A."/>
            <person name="Getino M."/>
            <person name="Pursley I."/>
            <person name="Horton D.L."/>
            <person name="Alikhan N.F."/>
            <person name="Baker D."/>
            <person name="Gharbi K."/>
            <person name="Hall N."/>
            <person name="Watson M."/>
            <person name="Adriaenssens E.M."/>
            <person name="Foster-Nyarko E."/>
            <person name="Jarju S."/>
            <person name="Secka A."/>
            <person name="Antonio M."/>
            <person name="Oren A."/>
            <person name="Chaudhuri R.R."/>
            <person name="La Ragione R."/>
            <person name="Hildebrand F."/>
            <person name="Pallen M.J."/>
        </authorList>
    </citation>
    <scope>NUCLEOTIDE SEQUENCE</scope>
    <source>
        <strain evidence="4">B5_2728</strain>
    </source>
</reference>
<accession>A0A948T3Q2</accession>
<evidence type="ECO:0000313" key="5">
    <source>
        <dbReference type="Proteomes" id="UP000713596"/>
    </source>
</evidence>
<dbReference type="Gene3D" id="2.40.260.10">
    <property type="entry name" value="Sortase"/>
    <property type="match status" value="1"/>
</dbReference>
<dbReference type="GO" id="GO:0016787">
    <property type="term" value="F:hydrolase activity"/>
    <property type="evidence" value="ECO:0007669"/>
    <property type="project" value="UniProtKB-KW"/>
</dbReference>
<dbReference type="SUPFAM" id="SSF63817">
    <property type="entry name" value="Sortase"/>
    <property type="match status" value="1"/>
</dbReference>
<dbReference type="AlphaFoldDB" id="A0A948T3Q2"/>
<keyword evidence="3" id="KW-0732">Signal</keyword>
<evidence type="ECO:0000256" key="1">
    <source>
        <dbReference type="ARBA" id="ARBA00022801"/>
    </source>
</evidence>
<evidence type="ECO:0000256" key="2">
    <source>
        <dbReference type="PIRSR" id="PIRSR605754-1"/>
    </source>
</evidence>
<dbReference type="InterPro" id="IPR023365">
    <property type="entry name" value="Sortase_dom-sf"/>
</dbReference>
<dbReference type="InterPro" id="IPR041999">
    <property type="entry name" value="Sortase_D_1"/>
</dbReference>
<dbReference type="NCBIfam" id="TIGR01076">
    <property type="entry name" value="sortase_fam"/>
    <property type="match status" value="1"/>
</dbReference>
<reference evidence="4" key="2">
    <citation type="submission" date="2021-04" db="EMBL/GenBank/DDBJ databases">
        <authorList>
            <person name="Gilroy R."/>
        </authorList>
    </citation>
    <scope>NUCLEOTIDE SEQUENCE</scope>
    <source>
        <strain evidence="4">B5_2728</strain>
    </source>
</reference>
<dbReference type="InterPro" id="IPR005754">
    <property type="entry name" value="Sortase"/>
</dbReference>
<name>A0A948T3Q2_9FIRM</name>
<evidence type="ECO:0000313" key="4">
    <source>
        <dbReference type="EMBL" id="MBU3806795.1"/>
    </source>
</evidence>
<dbReference type="PROSITE" id="PS51257">
    <property type="entry name" value="PROKAR_LIPOPROTEIN"/>
    <property type="match status" value="1"/>
</dbReference>
<feature type="active site" description="Acyl-thioester intermediate" evidence="2">
    <location>
        <position position="169"/>
    </location>
</feature>
<sequence length="209" mass="22285">MRFSRFLVCATLTASLLLAGCGQQAPSVVESTPAPTPTATPAPTPIPTVDIATKGGYPEVGDVLGSISIPGTEVDCTLYWGDAPTQLDQGAGIYPEAKMPGQPGTILVAAHTHTYFADLKSIEVGDEIVISTYYGDYRYRIVDAQVAQETDTSAYDLTKEEQNIILYTCYPFGTLSRTTQRYFVYGEYVDGPAVIDSSAQSASENSASA</sequence>
<dbReference type="EMBL" id="JAHLFP010000071">
    <property type="protein sequence ID" value="MBU3806795.1"/>
    <property type="molecule type" value="Genomic_DNA"/>
</dbReference>
<feature type="signal peptide" evidence="3">
    <location>
        <begin position="1"/>
        <end position="19"/>
    </location>
</feature>
<keyword evidence="1" id="KW-0378">Hydrolase</keyword>
<feature type="chain" id="PRO_5038338347" evidence="3">
    <location>
        <begin position="20"/>
        <end position="209"/>
    </location>
</feature>
<evidence type="ECO:0000256" key="3">
    <source>
        <dbReference type="SAM" id="SignalP"/>
    </source>
</evidence>
<dbReference type="Proteomes" id="UP000713596">
    <property type="component" value="Unassembled WGS sequence"/>
</dbReference>
<organism evidence="4 5">
    <name type="scientific">Candidatus Allofournierella pullistercoris</name>
    <dbReference type="NCBI Taxonomy" id="2838597"/>
    <lineage>
        <taxon>Bacteria</taxon>
        <taxon>Bacillati</taxon>
        <taxon>Bacillota</taxon>
        <taxon>Clostridia</taxon>
        <taxon>Eubacteriales</taxon>
        <taxon>Oscillospiraceae</taxon>
        <taxon>Allofournierella</taxon>
    </lineage>
</organism>
<protein>
    <submittedName>
        <fullName evidence="4">Class D sortase</fullName>
    </submittedName>
</protein>
<gene>
    <name evidence="4" type="ORF">H9882_07925</name>
</gene>
<proteinExistence type="predicted"/>
<feature type="active site" description="Proton donor/acceptor" evidence="2">
    <location>
        <position position="111"/>
    </location>
</feature>